<sequence>MFLSALVAAILVAACAPQPSYRYELTVEIDTPEGLRKGSSVLEVHAQKEFRLLPNFQGQSVLAEGEAVTVLLPKGEKLFALLGGDARGRGTAETIPLAMLTDEERKTIPFVEVGGVLSAQKRQAVLRPEDYPQFVRFSDLSDPGTIEQINPADVAKLYGSGYAIRRIIAKTTSAPVSRRLERHLIWLPRRKSPITRAIPNGQLIFEPISSFKR</sequence>
<accession>A0A4Y8ZMI7</accession>
<dbReference type="Proteomes" id="UP000298213">
    <property type="component" value="Unassembled WGS sequence"/>
</dbReference>
<dbReference type="EMBL" id="SPDV01000074">
    <property type="protein sequence ID" value="TFI56472.1"/>
    <property type="molecule type" value="Genomic_DNA"/>
</dbReference>
<comment type="caution">
    <text evidence="1">The sequence shown here is derived from an EMBL/GenBank/DDBJ whole genome shotgun (WGS) entry which is preliminary data.</text>
</comment>
<keyword evidence="2" id="KW-1185">Reference proteome</keyword>
<reference evidence="1 2" key="1">
    <citation type="submission" date="2019-03" db="EMBL/GenBank/DDBJ databases">
        <title>Genome sequence of Sphingomonas sp. 17J27-24.</title>
        <authorList>
            <person name="Kim M."/>
            <person name="Maeng S."/>
            <person name="Sathiyaraj S."/>
        </authorList>
    </citation>
    <scope>NUCLEOTIDE SEQUENCE [LARGE SCALE GENOMIC DNA]</scope>
    <source>
        <strain evidence="1 2">17J27-24</strain>
    </source>
</reference>
<gene>
    <name evidence="1" type="ORF">E2493_20030</name>
</gene>
<dbReference type="RefSeq" id="WP_135090429.1">
    <property type="nucleotide sequence ID" value="NZ_SPDV01000074.1"/>
</dbReference>
<dbReference type="OrthoDB" id="7428686at2"/>
<proteinExistence type="predicted"/>
<evidence type="ECO:0000313" key="2">
    <source>
        <dbReference type="Proteomes" id="UP000298213"/>
    </source>
</evidence>
<dbReference type="AlphaFoldDB" id="A0A4Y8ZMI7"/>
<organism evidence="1 2">
    <name type="scientific">Sphingomonas parva</name>
    <dbReference type="NCBI Taxonomy" id="2555898"/>
    <lineage>
        <taxon>Bacteria</taxon>
        <taxon>Pseudomonadati</taxon>
        <taxon>Pseudomonadota</taxon>
        <taxon>Alphaproteobacteria</taxon>
        <taxon>Sphingomonadales</taxon>
        <taxon>Sphingomonadaceae</taxon>
        <taxon>Sphingomonas</taxon>
    </lineage>
</organism>
<protein>
    <submittedName>
        <fullName evidence="1">Uncharacterized protein</fullName>
    </submittedName>
</protein>
<evidence type="ECO:0000313" key="1">
    <source>
        <dbReference type="EMBL" id="TFI56472.1"/>
    </source>
</evidence>
<name>A0A4Y8ZMI7_9SPHN</name>